<evidence type="ECO:0000313" key="2">
    <source>
        <dbReference type="Proteomes" id="UP000009096"/>
    </source>
</evidence>
<reference evidence="1 2" key="1">
    <citation type="journal article" date="2010" name="Nature">
        <title>Comparative genomics reveals mobile pathogenicity chromosomes in Fusarium.</title>
        <authorList>
            <person name="Ma L.J."/>
            <person name="van der Does H.C."/>
            <person name="Borkovich K.A."/>
            <person name="Coleman J.J."/>
            <person name="Daboussi M.J."/>
            <person name="Di Pietro A."/>
            <person name="Dufresne M."/>
            <person name="Freitag M."/>
            <person name="Grabherr M."/>
            <person name="Henrissat B."/>
            <person name="Houterman P.M."/>
            <person name="Kang S."/>
            <person name="Shim W.B."/>
            <person name="Woloshuk C."/>
            <person name="Xie X."/>
            <person name="Xu J.R."/>
            <person name="Antoniw J."/>
            <person name="Baker S.E."/>
            <person name="Bluhm B.H."/>
            <person name="Breakspear A."/>
            <person name="Brown D.W."/>
            <person name="Butchko R.A."/>
            <person name="Chapman S."/>
            <person name="Coulson R."/>
            <person name="Coutinho P.M."/>
            <person name="Danchin E.G."/>
            <person name="Diener A."/>
            <person name="Gale L.R."/>
            <person name="Gardiner D.M."/>
            <person name="Goff S."/>
            <person name="Hammond-Kosack K.E."/>
            <person name="Hilburn K."/>
            <person name="Hua-Van A."/>
            <person name="Jonkers W."/>
            <person name="Kazan K."/>
            <person name="Kodira C.D."/>
            <person name="Koehrsen M."/>
            <person name="Kumar L."/>
            <person name="Lee Y.H."/>
            <person name="Li L."/>
            <person name="Manners J.M."/>
            <person name="Miranda-Saavedra D."/>
            <person name="Mukherjee M."/>
            <person name="Park G."/>
            <person name="Park J."/>
            <person name="Park S.Y."/>
            <person name="Proctor R.H."/>
            <person name="Regev A."/>
            <person name="Ruiz-Roldan M.C."/>
            <person name="Sain D."/>
            <person name="Sakthikumar S."/>
            <person name="Sykes S."/>
            <person name="Schwartz D.C."/>
            <person name="Turgeon B.G."/>
            <person name="Wapinski I."/>
            <person name="Yoder O."/>
            <person name="Young S."/>
            <person name="Zeng Q."/>
            <person name="Zhou S."/>
            <person name="Galagan J."/>
            <person name="Cuomo C.A."/>
            <person name="Kistler H.C."/>
            <person name="Rep M."/>
        </authorList>
    </citation>
    <scope>NUCLEOTIDE SEQUENCE [LARGE SCALE GENOMIC DNA]</scope>
    <source>
        <strain evidence="2">M3125 / FGSC 7600</strain>
    </source>
</reference>
<dbReference type="EMBL" id="CM000578">
    <property type="protein sequence ID" value="EWG50694.1"/>
    <property type="molecule type" value="Genomic_DNA"/>
</dbReference>
<keyword evidence="2" id="KW-1185">Reference proteome</keyword>
<dbReference type="EMBL" id="DS022254">
    <property type="protein sequence ID" value="EWG50694.1"/>
    <property type="molecule type" value="Genomic_DNA"/>
</dbReference>
<name>W7MSF6_GIBM7</name>
<accession>W7MSF6</accession>
<sequence length="115" mass="12759">MVAQSDAIRPPGLSKLEGLFQLQKIEKDVFETTSGLWHPPGGRGLYGGPICPRLLPISGIDCGKREIIGFSRDSSWDVVHPQPFYLLSFIIKHTSRRMDVSRGQLSLGSIQIKAR</sequence>
<evidence type="ECO:0000313" key="1">
    <source>
        <dbReference type="EMBL" id="EWG50694.1"/>
    </source>
</evidence>
<organism evidence="1 2">
    <name type="scientific">Gibberella moniliformis (strain M3125 / FGSC 7600)</name>
    <name type="common">Maize ear and stalk rot fungus</name>
    <name type="synonym">Fusarium verticillioides</name>
    <dbReference type="NCBI Taxonomy" id="334819"/>
    <lineage>
        <taxon>Eukaryota</taxon>
        <taxon>Fungi</taxon>
        <taxon>Dikarya</taxon>
        <taxon>Ascomycota</taxon>
        <taxon>Pezizomycotina</taxon>
        <taxon>Sordariomycetes</taxon>
        <taxon>Hypocreomycetidae</taxon>
        <taxon>Hypocreales</taxon>
        <taxon>Nectriaceae</taxon>
        <taxon>Fusarium</taxon>
        <taxon>Fusarium fujikuroi species complex</taxon>
    </lineage>
</organism>
<proteinExistence type="predicted"/>
<protein>
    <submittedName>
        <fullName evidence="1">Uncharacterized protein</fullName>
    </submittedName>
</protein>
<dbReference type="Gene3D" id="3.10.129.10">
    <property type="entry name" value="Hotdog Thioesterase"/>
    <property type="match status" value="1"/>
</dbReference>
<dbReference type="AlphaFoldDB" id="W7MSF6"/>
<dbReference type="HOGENOM" id="CLU_2109248_0_0_1"/>
<dbReference type="GeneID" id="30067470"/>
<dbReference type="KEGG" id="fvr:FVEG_09836"/>
<dbReference type="Proteomes" id="UP000009096">
    <property type="component" value="Chromosome 1"/>
</dbReference>
<dbReference type="VEuPathDB" id="FungiDB:FVEG_09836"/>
<gene>
    <name evidence="1" type="ORF">FVEG_09836</name>
</gene>
<dbReference type="RefSeq" id="XP_018756885.1">
    <property type="nucleotide sequence ID" value="XM_018898914.1"/>
</dbReference>